<evidence type="ECO:0000313" key="2">
    <source>
        <dbReference type="Proteomes" id="UP001469553"/>
    </source>
</evidence>
<organism evidence="1 2">
    <name type="scientific">Ameca splendens</name>
    <dbReference type="NCBI Taxonomy" id="208324"/>
    <lineage>
        <taxon>Eukaryota</taxon>
        <taxon>Metazoa</taxon>
        <taxon>Chordata</taxon>
        <taxon>Craniata</taxon>
        <taxon>Vertebrata</taxon>
        <taxon>Euteleostomi</taxon>
        <taxon>Actinopterygii</taxon>
        <taxon>Neopterygii</taxon>
        <taxon>Teleostei</taxon>
        <taxon>Neoteleostei</taxon>
        <taxon>Acanthomorphata</taxon>
        <taxon>Ovalentaria</taxon>
        <taxon>Atherinomorphae</taxon>
        <taxon>Cyprinodontiformes</taxon>
        <taxon>Goodeidae</taxon>
        <taxon>Ameca</taxon>
    </lineage>
</organism>
<comment type="caution">
    <text evidence="1">The sequence shown here is derived from an EMBL/GenBank/DDBJ whole genome shotgun (WGS) entry which is preliminary data.</text>
</comment>
<dbReference type="Proteomes" id="UP001469553">
    <property type="component" value="Unassembled WGS sequence"/>
</dbReference>
<proteinExistence type="predicted"/>
<name>A0ABV0XJ99_9TELE</name>
<dbReference type="EMBL" id="JAHRIP010003807">
    <property type="protein sequence ID" value="MEQ2281506.1"/>
    <property type="molecule type" value="Genomic_DNA"/>
</dbReference>
<evidence type="ECO:0000313" key="1">
    <source>
        <dbReference type="EMBL" id="MEQ2281506.1"/>
    </source>
</evidence>
<sequence length="105" mass="11624">MEPFINVDLQMRMRGKGLDQSIMNSQRKITHSFTCMNSPVNHVAMALMPRLSDSRCSTETLEQNGSVQEDGPVLPLASPVFSLPGSCIKAQCWGTFLGQVWFTCS</sequence>
<reference evidence="1 2" key="1">
    <citation type="submission" date="2021-06" db="EMBL/GenBank/DDBJ databases">
        <authorList>
            <person name="Palmer J.M."/>
        </authorList>
    </citation>
    <scope>NUCLEOTIDE SEQUENCE [LARGE SCALE GENOMIC DNA]</scope>
    <source>
        <strain evidence="1 2">AS_MEX2019</strain>
        <tissue evidence="1">Muscle</tissue>
    </source>
</reference>
<accession>A0ABV0XJ99</accession>
<gene>
    <name evidence="1" type="ORF">AMECASPLE_031081</name>
</gene>
<keyword evidence="2" id="KW-1185">Reference proteome</keyword>
<protein>
    <submittedName>
        <fullName evidence="1">Uncharacterized protein</fullName>
    </submittedName>
</protein>